<name>A0A1G4MDT4_LACFM</name>
<organism evidence="1 2">
    <name type="scientific">Lachancea fermentati</name>
    <name type="common">Zygosaccharomyces fermentati</name>
    <dbReference type="NCBI Taxonomy" id="4955"/>
    <lineage>
        <taxon>Eukaryota</taxon>
        <taxon>Fungi</taxon>
        <taxon>Dikarya</taxon>
        <taxon>Ascomycota</taxon>
        <taxon>Saccharomycotina</taxon>
        <taxon>Saccharomycetes</taxon>
        <taxon>Saccharomycetales</taxon>
        <taxon>Saccharomycetaceae</taxon>
        <taxon>Lachancea</taxon>
    </lineage>
</organism>
<proteinExistence type="predicted"/>
<protein>
    <submittedName>
        <fullName evidence="1">LAFE_0E13542g1_1</fullName>
    </submittedName>
</protein>
<dbReference type="AlphaFoldDB" id="A0A1G4MDT4"/>
<keyword evidence="2" id="KW-1185">Reference proteome</keyword>
<gene>
    <name evidence="1" type="ORF">LAFE_0E13542G</name>
</gene>
<dbReference type="EMBL" id="LT598488">
    <property type="protein sequence ID" value="SCW02072.1"/>
    <property type="molecule type" value="Genomic_DNA"/>
</dbReference>
<sequence length="343" mass="39191">MQGTTNKHISRLLKIITDDSPSLRQAMQRVATIYGISVVSIVVKWRRMAPQEKLAMLQRIFSNATLTVVLFNGFPLVSKITGNRFISFNTLLLIYSTGEIPLSVTSYVMVESVADWLQNFPSVEAVLRGWDDHTCNALRQGIFCLIIPMLYHARKSRARDLIFRRKSFIKDFALLYSLWNAISFYQYLKSSLYKGNSKQKRKSVESINEQATYPPNSRFLVDKLKEIRELKTSKSILETITSCCFGENLTVSFKWAVWRQLLWLLFKTPSSLCSHMQASITLMIGFLILDGAGDHMNIRPGVLKYLIRCVVSDRLSGSGFEKSAFMVGADLSYYNYFHSNHAL</sequence>
<dbReference type="OMA" id="KWAVWRQ"/>
<reference evidence="2" key="1">
    <citation type="submission" date="2016-03" db="EMBL/GenBank/DDBJ databases">
        <authorList>
            <person name="Devillers H."/>
        </authorList>
    </citation>
    <scope>NUCLEOTIDE SEQUENCE [LARGE SCALE GENOMIC DNA]</scope>
</reference>
<evidence type="ECO:0000313" key="2">
    <source>
        <dbReference type="Proteomes" id="UP000190831"/>
    </source>
</evidence>
<evidence type="ECO:0000313" key="1">
    <source>
        <dbReference type="EMBL" id="SCW02072.1"/>
    </source>
</evidence>
<accession>A0A1G4MDT4</accession>
<dbReference type="Proteomes" id="UP000190831">
    <property type="component" value="Chromosome E"/>
</dbReference>
<dbReference type="OrthoDB" id="4063341at2759"/>